<dbReference type="AlphaFoldDB" id="A0A2P2IUX2"/>
<proteinExistence type="predicted"/>
<sequence>MLLDYLQSTRALGSMALT</sequence>
<organism evidence="1">
    <name type="scientific">Rhizophora mucronata</name>
    <name type="common">Asiatic mangrove</name>
    <dbReference type="NCBI Taxonomy" id="61149"/>
    <lineage>
        <taxon>Eukaryota</taxon>
        <taxon>Viridiplantae</taxon>
        <taxon>Streptophyta</taxon>
        <taxon>Embryophyta</taxon>
        <taxon>Tracheophyta</taxon>
        <taxon>Spermatophyta</taxon>
        <taxon>Magnoliopsida</taxon>
        <taxon>eudicotyledons</taxon>
        <taxon>Gunneridae</taxon>
        <taxon>Pentapetalae</taxon>
        <taxon>rosids</taxon>
        <taxon>fabids</taxon>
        <taxon>Malpighiales</taxon>
        <taxon>Rhizophoraceae</taxon>
        <taxon>Rhizophora</taxon>
    </lineage>
</organism>
<accession>A0A2P2IUX2</accession>
<name>A0A2P2IUX2_RHIMU</name>
<reference evidence="1" key="1">
    <citation type="submission" date="2018-02" db="EMBL/GenBank/DDBJ databases">
        <title>Rhizophora mucronata_Transcriptome.</title>
        <authorList>
            <person name="Meera S.P."/>
            <person name="Sreeshan A."/>
            <person name="Augustine A."/>
        </authorList>
    </citation>
    <scope>NUCLEOTIDE SEQUENCE</scope>
    <source>
        <tissue evidence="1">Leaf</tissue>
    </source>
</reference>
<evidence type="ECO:0000313" key="1">
    <source>
        <dbReference type="EMBL" id="MBW84987.1"/>
    </source>
</evidence>
<protein>
    <submittedName>
        <fullName evidence="1">Uncharacterized protein</fullName>
    </submittedName>
</protein>
<dbReference type="EMBL" id="GGEC01004504">
    <property type="protein sequence ID" value="MBW84987.1"/>
    <property type="molecule type" value="Transcribed_RNA"/>
</dbReference>